<dbReference type="InterPro" id="IPR029058">
    <property type="entry name" value="AB_hydrolase_fold"/>
</dbReference>
<feature type="chain" id="PRO_5016307657" description="Alpha/beta-hydrolase" evidence="1">
    <location>
        <begin position="19"/>
        <end position="422"/>
    </location>
</feature>
<dbReference type="Proteomes" id="UP000245946">
    <property type="component" value="Unassembled WGS sequence"/>
</dbReference>
<accession>A0A316ZJ27</accession>
<feature type="signal peptide" evidence="1">
    <location>
        <begin position="1"/>
        <end position="18"/>
    </location>
</feature>
<organism evidence="2 3">
    <name type="scientific">Tilletiopsis washingtonensis</name>
    <dbReference type="NCBI Taxonomy" id="58919"/>
    <lineage>
        <taxon>Eukaryota</taxon>
        <taxon>Fungi</taxon>
        <taxon>Dikarya</taxon>
        <taxon>Basidiomycota</taxon>
        <taxon>Ustilaginomycotina</taxon>
        <taxon>Exobasidiomycetes</taxon>
        <taxon>Entylomatales</taxon>
        <taxon>Entylomatales incertae sedis</taxon>
        <taxon>Tilletiopsis</taxon>
    </lineage>
</organism>
<dbReference type="PANTHER" id="PTHR35560">
    <property type="entry name" value="BLL0132 PROTEIN"/>
    <property type="match status" value="1"/>
</dbReference>
<evidence type="ECO:0000313" key="3">
    <source>
        <dbReference type="Proteomes" id="UP000245946"/>
    </source>
</evidence>
<dbReference type="EMBL" id="KZ819283">
    <property type="protein sequence ID" value="PWO01055.1"/>
    <property type="molecule type" value="Genomic_DNA"/>
</dbReference>
<keyword evidence="3" id="KW-1185">Reference proteome</keyword>
<dbReference type="STRING" id="58919.A0A316ZJ27"/>
<dbReference type="RefSeq" id="XP_025601333.1">
    <property type="nucleotide sequence ID" value="XM_025741242.1"/>
</dbReference>
<proteinExistence type="predicted"/>
<evidence type="ECO:0000256" key="1">
    <source>
        <dbReference type="SAM" id="SignalP"/>
    </source>
</evidence>
<protein>
    <recommendedName>
        <fullName evidence="4">Alpha/beta-hydrolase</fullName>
    </recommendedName>
</protein>
<evidence type="ECO:0008006" key="4">
    <source>
        <dbReference type="Google" id="ProtNLM"/>
    </source>
</evidence>
<dbReference type="GeneID" id="37268786"/>
<gene>
    <name evidence="2" type="ORF">FA09DRAFT_327035</name>
</gene>
<name>A0A316ZJ27_9BASI</name>
<dbReference type="Gene3D" id="3.40.50.1820">
    <property type="entry name" value="alpha/beta hydrolase"/>
    <property type="match status" value="1"/>
</dbReference>
<dbReference type="PANTHER" id="PTHR35560:SF3">
    <property type="entry name" value="PEPTIDASE S9 PROLYL OLIGOPEPTIDASE CATALYTIC DOMAIN-CONTAINING PROTEIN"/>
    <property type="match status" value="1"/>
</dbReference>
<dbReference type="AlphaFoldDB" id="A0A316ZJ27"/>
<keyword evidence="1" id="KW-0732">Signal</keyword>
<reference evidence="2 3" key="1">
    <citation type="journal article" date="2018" name="Mol. Biol. Evol.">
        <title>Broad Genomic Sampling Reveals a Smut Pathogenic Ancestry of the Fungal Clade Ustilaginomycotina.</title>
        <authorList>
            <person name="Kijpornyongpan T."/>
            <person name="Mondo S.J."/>
            <person name="Barry K."/>
            <person name="Sandor L."/>
            <person name="Lee J."/>
            <person name="Lipzen A."/>
            <person name="Pangilinan J."/>
            <person name="LaButti K."/>
            <person name="Hainaut M."/>
            <person name="Henrissat B."/>
            <person name="Grigoriev I.V."/>
            <person name="Spatafora J.W."/>
            <person name="Aime M.C."/>
        </authorList>
    </citation>
    <scope>NUCLEOTIDE SEQUENCE [LARGE SCALE GENOMIC DNA]</scope>
    <source>
        <strain evidence="2 3">MCA 4186</strain>
    </source>
</reference>
<dbReference type="OrthoDB" id="5985073at2759"/>
<evidence type="ECO:0000313" key="2">
    <source>
        <dbReference type="EMBL" id="PWO01055.1"/>
    </source>
</evidence>
<sequence>MRFSTVLCGLAALTLSHALPTSLDAAAPRNSSALREPLLLASRDIFTDMRGDGTDGDGPMLTSVGSTPPYAFATTIPVGPFELFAWQSKTPNNEADAESVFIILHGVERNAGTYFRILNSIFSAANKRKLGSAVDNSIRLSPLFFSTDRDAPALNATTLGWDDPNAWTGGDGSTHPLGSNVSLFSAYDALLLKYSNRLMYPKMKTITFLGHGGGAQVVQRYAVLGRENPAKKRISVRYVVADPSSMLYFTRDRPVPVDTTECSWFNDFRYGFSNYRAPYPLLGSASALYKRYAARDVRYVVGLDDVSTTNGDQLCGGRAAGGAYRYVRSLAYFKYLNILGGARASTYDGLPGTFPALDSREPANSMYPTSSSSQLRPFRSTKVGHKLVGIHGAGHSAEEVFESTAGMRALFLPAASLPAMTM</sequence>